<reference evidence="5" key="1">
    <citation type="submission" date="2025-08" db="UniProtKB">
        <authorList>
            <consortium name="Ensembl"/>
        </authorList>
    </citation>
    <scope>IDENTIFICATION</scope>
</reference>
<keyword evidence="3" id="KW-1133">Transmembrane helix</keyword>
<evidence type="ECO:0000256" key="1">
    <source>
        <dbReference type="ARBA" id="ARBA00010236"/>
    </source>
</evidence>
<dbReference type="InterPro" id="IPR051589">
    <property type="entry name" value="Sialate-O-sulfotransferase"/>
</dbReference>
<dbReference type="Ensembl" id="ENSEBUT00000016970.1">
    <property type="protein sequence ID" value="ENSEBUP00000016394.1"/>
    <property type="gene ID" value="ENSEBUG00000010291.1"/>
</dbReference>
<dbReference type="AlphaFoldDB" id="A0A8C4QJE3"/>
<dbReference type="GeneTree" id="ENSGT00940000158096"/>
<evidence type="ECO:0000259" key="4">
    <source>
        <dbReference type="PROSITE" id="PS51212"/>
    </source>
</evidence>
<reference evidence="5" key="2">
    <citation type="submission" date="2025-09" db="UniProtKB">
        <authorList>
            <consortium name="Ensembl"/>
        </authorList>
    </citation>
    <scope>IDENTIFICATION</scope>
</reference>
<dbReference type="Proteomes" id="UP000694388">
    <property type="component" value="Unplaced"/>
</dbReference>
<accession>A0A8C4QJE3</accession>
<name>A0A8C4QJE3_EPTBU</name>
<organism evidence="5 6">
    <name type="scientific">Eptatretus burgeri</name>
    <name type="common">Inshore hagfish</name>
    <dbReference type="NCBI Taxonomy" id="7764"/>
    <lineage>
        <taxon>Eukaryota</taxon>
        <taxon>Metazoa</taxon>
        <taxon>Chordata</taxon>
        <taxon>Craniata</taxon>
        <taxon>Vertebrata</taxon>
        <taxon>Cyclostomata</taxon>
        <taxon>Myxini</taxon>
        <taxon>Myxiniformes</taxon>
        <taxon>Myxinidae</taxon>
        <taxon>Eptatretinae</taxon>
        <taxon>Eptatretus</taxon>
    </lineage>
</organism>
<dbReference type="PROSITE" id="PS51257">
    <property type="entry name" value="PROKAR_LIPOPROTEIN"/>
    <property type="match status" value="1"/>
</dbReference>
<dbReference type="PANTHER" id="PTHR45964">
    <property type="entry name" value="WSCD FAMILY MEMBER CG9164"/>
    <property type="match status" value="1"/>
</dbReference>
<dbReference type="SUPFAM" id="SSF52540">
    <property type="entry name" value="P-loop containing nucleoside triphosphate hydrolases"/>
    <property type="match status" value="1"/>
</dbReference>
<evidence type="ECO:0000313" key="6">
    <source>
        <dbReference type="Proteomes" id="UP000694388"/>
    </source>
</evidence>
<evidence type="ECO:0000313" key="5">
    <source>
        <dbReference type="Ensembl" id="ENSEBUP00000016394.1"/>
    </source>
</evidence>
<feature type="domain" description="WSC" evidence="4">
    <location>
        <begin position="109"/>
        <end position="297"/>
    </location>
</feature>
<keyword evidence="6" id="KW-1185">Reference proteome</keyword>
<keyword evidence="3" id="KW-0472">Membrane</keyword>
<feature type="transmembrane region" description="Helical" evidence="3">
    <location>
        <begin position="21"/>
        <end position="41"/>
    </location>
</feature>
<dbReference type="PROSITE" id="PS51212">
    <property type="entry name" value="WSC"/>
    <property type="match status" value="1"/>
</dbReference>
<dbReference type="SMART" id="SM00321">
    <property type="entry name" value="WSC"/>
    <property type="match status" value="1"/>
</dbReference>
<dbReference type="PANTHER" id="PTHR45964:SF9">
    <property type="entry name" value="SULFOTRANSFERASE"/>
    <property type="match status" value="1"/>
</dbReference>
<evidence type="ECO:0000256" key="3">
    <source>
        <dbReference type="SAM" id="Phobius"/>
    </source>
</evidence>
<dbReference type="Pfam" id="PF01822">
    <property type="entry name" value="WSC"/>
    <property type="match status" value="1"/>
</dbReference>
<proteinExistence type="inferred from homology"/>
<evidence type="ECO:0000256" key="2">
    <source>
        <dbReference type="ARBA" id="ARBA00022737"/>
    </source>
</evidence>
<keyword evidence="3" id="KW-0812">Transmembrane</keyword>
<sequence>MPRRYCFYGPYLPRPRGVRSIVAISLYITMGCLLFTSPSLLPFRDKRQPRDRGAVMLPSSPQFPPFSPSGRLGYTGPHWLRAARRGGVGARGITSAAAAWRGVKGDEGRATYVSCIPDSPVQRSLLGAKLYDYHKMSVPRCLAYCSDRGFQFAGLEFGAECYCGNKLEAGTIGIKGTMGRVNGETGKTRWQNGGVSVQLQAGGHEGGDENTVRDEERVQAWEYNNKIAEQENEPRKGRAIKLNDKVKKSKEANIGRGGENHRSHMKNNEEGTCNMPCKGQPSATCGGTNYLSLYSLDAVVPSSRSKQHPDLWGCLEQHTSFPKPQIHKRLSNYTEHPNSIKPSTLTKSLDILPNISVPACRAHCSGKSLPFAMVMGSSCLCVPPSSLLLPMGAEGGQCIGGWCGGGANRCTEKQIAVYHTHLPDRSCLSRRLLPQRSTRLFALASFPGAGNTWLRHLLELTTGYYTGSVYFDGALYSKGFRGEREPWANGRLLAIKTHESGLREMAMFDGAILLLRNPYRSLTAEFNRRHGGHLGFAAPQHWLGNVLALLEQSLGQILCWTVCRCFPNSQSKQELAICSGCQR</sequence>
<keyword evidence="2" id="KW-0677">Repeat</keyword>
<dbReference type="InterPro" id="IPR002889">
    <property type="entry name" value="WSC_carb-bd"/>
</dbReference>
<protein>
    <submittedName>
        <fullName evidence="5">WSC domain containing 1b</fullName>
    </submittedName>
</protein>
<dbReference type="InterPro" id="IPR027417">
    <property type="entry name" value="P-loop_NTPase"/>
</dbReference>
<comment type="similarity">
    <text evidence="1">Belongs to the WSCD family.</text>
</comment>